<proteinExistence type="predicted"/>
<accession>A0ACB8SV88</accession>
<name>A0ACB8SV88_9AGAM</name>
<evidence type="ECO:0000313" key="2">
    <source>
        <dbReference type="Proteomes" id="UP000814140"/>
    </source>
</evidence>
<dbReference type="EMBL" id="MU277219">
    <property type="protein sequence ID" value="KAI0060365.1"/>
    <property type="molecule type" value="Genomic_DNA"/>
</dbReference>
<evidence type="ECO:0000313" key="1">
    <source>
        <dbReference type="EMBL" id="KAI0060365.1"/>
    </source>
</evidence>
<gene>
    <name evidence="1" type="ORF">BV25DRAFT_951353</name>
</gene>
<sequence length="83" mass="9236">MRSGNKYIKPRGFGKIPSPRRWRFTYFVSTVELTATFFLSLGVLGMIASGMASIATPMRFHQRKLAHGIVIDVTEPPATALTH</sequence>
<reference evidence="1" key="1">
    <citation type="submission" date="2021-03" db="EMBL/GenBank/DDBJ databases">
        <authorList>
            <consortium name="DOE Joint Genome Institute"/>
            <person name="Ahrendt S."/>
            <person name="Looney B.P."/>
            <person name="Miyauchi S."/>
            <person name="Morin E."/>
            <person name="Drula E."/>
            <person name="Courty P.E."/>
            <person name="Chicoki N."/>
            <person name="Fauchery L."/>
            <person name="Kohler A."/>
            <person name="Kuo A."/>
            <person name="Labutti K."/>
            <person name="Pangilinan J."/>
            <person name="Lipzen A."/>
            <person name="Riley R."/>
            <person name="Andreopoulos W."/>
            <person name="He G."/>
            <person name="Johnson J."/>
            <person name="Barry K.W."/>
            <person name="Grigoriev I.V."/>
            <person name="Nagy L."/>
            <person name="Hibbett D."/>
            <person name="Henrissat B."/>
            <person name="Matheny P.B."/>
            <person name="Labbe J."/>
            <person name="Martin F."/>
        </authorList>
    </citation>
    <scope>NUCLEOTIDE SEQUENCE</scope>
    <source>
        <strain evidence="1">HHB10654</strain>
    </source>
</reference>
<protein>
    <submittedName>
        <fullName evidence="1">Uncharacterized protein</fullName>
    </submittedName>
</protein>
<comment type="caution">
    <text evidence="1">The sequence shown here is derived from an EMBL/GenBank/DDBJ whole genome shotgun (WGS) entry which is preliminary data.</text>
</comment>
<dbReference type="Proteomes" id="UP000814140">
    <property type="component" value="Unassembled WGS sequence"/>
</dbReference>
<reference evidence="1" key="2">
    <citation type="journal article" date="2022" name="New Phytol.">
        <title>Evolutionary transition to the ectomycorrhizal habit in the genomes of a hyperdiverse lineage of mushroom-forming fungi.</title>
        <authorList>
            <person name="Looney B."/>
            <person name="Miyauchi S."/>
            <person name="Morin E."/>
            <person name="Drula E."/>
            <person name="Courty P.E."/>
            <person name="Kohler A."/>
            <person name="Kuo A."/>
            <person name="LaButti K."/>
            <person name="Pangilinan J."/>
            <person name="Lipzen A."/>
            <person name="Riley R."/>
            <person name="Andreopoulos W."/>
            <person name="He G."/>
            <person name="Johnson J."/>
            <person name="Nolan M."/>
            <person name="Tritt A."/>
            <person name="Barry K.W."/>
            <person name="Grigoriev I.V."/>
            <person name="Nagy L.G."/>
            <person name="Hibbett D."/>
            <person name="Henrissat B."/>
            <person name="Matheny P.B."/>
            <person name="Labbe J."/>
            <person name="Martin F.M."/>
        </authorList>
    </citation>
    <scope>NUCLEOTIDE SEQUENCE</scope>
    <source>
        <strain evidence="1">HHB10654</strain>
    </source>
</reference>
<keyword evidence="2" id="KW-1185">Reference proteome</keyword>
<organism evidence="1 2">
    <name type="scientific">Artomyces pyxidatus</name>
    <dbReference type="NCBI Taxonomy" id="48021"/>
    <lineage>
        <taxon>Eukaryota</taxon>
        <taxon>Fungi</taxon>
        <taxon>Dikarya</taxon>
        <taxon>Basidiomycota</taxon>
        <taxon>Agaricomycotina</taxon>
        <taxon>Agaricomycetes</taxon>
        <taxon>Russulales</taxon>
        <taxon>Auriscalpiaceae</taxon>
        <taxon>Artomyces</taxon>
    </lineage>
</organism>